<dbReference type="Pfam" id="PF02302">
    <property type="entry name" value="PTS_IIB"/>
    <property type="match status" value="1"/>
</dbReference>
<dbReference type="Gene3D" id="3.40.50.2300">
    <property type="match status" value="1"/>
</dbReference>
<organism evidence="4 5">
    <name type="scientific">Pantoea rodasii</name>
    <dbReference type="NCBI Taxonomy" id="1076549"/>
    <lineage>
        <taxon>Bacteria</taxon>
        <taxon>Pseudomonadati</taxon>
        <taxon>Pseudomonadota</taxon>
        <taxon>Gammaproteobacteria</taxon>
        <taxon>Enterobacterales</taxon>
        <taxon>Erwiniaceae</taxon>
        <taxon>Pantoea</taxon>
    </lineage>
</organism>
<dbReference type="InterPro" id="IPR013011">
    <property type="entry name" value="PTS_EIIB_2"/>
</dbReference>
<dbReference type="GO" id="GO:0009401">
    <property type="term" value="P:phosphoenolpyruvate-dependent sugar phosphotransferase system"/>
    <property type="evidence" value="ECO:0007669"/>
    <property type="project" value="UniProtKB-KW"/>
</dbReference>
<reference evidence="4 5" key="1">
    <citation type="submission" date="2014-11" db="EMBL/GenBank/DDBJ databases">
        <title>Genome sequencing of Pantoea rodasii ND03.</title>
        <authorList>
            <person name="Muhamad Yunos N.Y."/>
            <person name="Chan K.-G."/>
        </authorList>
    </citation>
    <scope>NUCLEOTIDE SEQUENCE [LARGE SCALE GENOMIC DNA]</scope>
    <source>
        <strain evidence="4 5">ND03</strain>
    </source>
</reference>
<proteinExistence type="predicted"/>
<evidence type="ECO:0000256" key="2">
    <source>
        <dbReference type="ARBA" id="ARBA00022683"/>
    </source>
</evidence>
<dbReference type="InterPro" id="IPR003501">
    <property type="entry name" value="PTS_EIIB_2/3"/>
</dbReference>
<accession>A0A0B1RBM3</accession>
<comment type="caution">
    <text evidence="4">The sequence shown here is derived from an EMBL/GenBank/DDBJ whole genome shotgun (WGS) entry which is preliminary data.</text>
</comment>
<evidence type="ECO:0000256" key="1">
    <source>
        <dbReference type="ARBA" id="ARBA00022679"/>
    </source>
</evidence>
<dbReference type="CDD" id="cd05563">
    <property type="entry name" value="PTS_IIB_ascorbate"/>
    <property type="match status" value="1"/>
</dbReference>
<dbReference type="GO" id="GO:0008982">
    <property type="term" value="F:protein-N(PI)-phosphohistidine-sugar phosphotransferase activity"/>
    <property type="evidence" value="ECO:0007669"/>
    <property type="project" value="InterPro"/>
</dbReference>
<feature type="domain" description="PTS EIIB type-2" evidence="3">
    <location>
        <begin position="2"/>
        <end position="97"/>
    </location>
</feature>
<evidence type="ECO:0000313" key="5">
    <source>
        <dbReference type="Proteomes" id="UP000030853"/>
    </source>
</evidence>
<name>A0A0B1RBM3_9GAMM</name>
<evidence type="ECO:0000313" key="4">
    <source>
        <dbReference type="EMBL" id="KHJ69051.1"/>
    </source>
</evidence>
<keyword evidence="2" id="KW-0598">Phosphotransferase system</keyword>
<sequence>MLKILCVCGCGLGSSFAIEMSAKSVLKKLEIEADIDHTTISEANAFKSDMILTQKAFADVLNADATPEQIKRVIILNRLTDKAEIEEKIVAFMKERNLKVANHE</sequence>
<dbReference type="Proteomes" id="UP000030853">
    <property type="component" value="Unassembled WGS sequence"/>
</dbReference>
<protein>
    <submittedName>
        <fullName evidence="4">PTS lactose transporter subunit IIB</fullName>
    </submittedName>
</protein>
<dbReference type="InterPro" id="IPR036095">
    <property type="entry name" value="PTS_EIIB-like_sf"/>
</dbReference>
<dbReference type="PROSITE" id="PS51099">
    <property type="entry name" value="PTS_EIIB_TYPE_2"/>
    <property type="match status" value="1"/>
</dbReference>
<dbReference type="EMBL" id="JTJJ01000025">
    <property type="protein sequence ID" value="KHJ69051.1"/>
    <property type="molecule type" value="Genomic_DNA"/>
</dbReference>
<dbReference type="RefSeq" id="WP_039329129.1">
    <property type="nucleotide sequence ID" value="NZ_JTJJ01000025.1"/>
</dbReference>
<keyword evidence="1" id="KW-0808">Transferase</keyword>
<gene>
    <name evidence="4" type="ORF">QU24_05860</name>
</gene>
<dbReference type="AlphaFoldDB" id="A0A0B1RBM3"/>
<dbReference type="SUPFAM" id="SSF52794">
    <property type="entry name" value="PTS system IIB component-like"/>
    <property type="match status" value="1"/>
</dbReference>
<evidence type="ECO:0000259" key="3">
    <source>
        <dbReference type="PROSITE" id="PS51099"/>
    </source>
</evidence>